<dbReference type="Pfam" id="PF06353">
    <property type="entry name" value="DUF1062"/>
    <property type="match status" value="1"/>
</dbReference>
<reference evidence="3" key="1">
    <citation type="submission" date="2016-11" db="EMBL/GenBank/DDBJ databases">
        <authorList>
            <person name="Jaros S."/>
            <person name="Januszkiewicz K."/>
            <person name="Wedrychowicz H."/>
        </authorList>
    </citation>
    <scope>NUCLEOTIDE SEQUENCE [LARGE SCALE GENOMIC DNA]</scope>
    <source>
        <strain evidence="3">DSM 4029</strain>
    </source>
</reference>
<name>A0AAQ1MF39_9FIRM</name>
<proteinExistence type="predicted"/>
<dbReference type="Proteomes" id="UP000184089">
    <property type="component" value="Unassembled WGS sequence"/>
</dbReference>
<reference evidence="1 4" key="3">
    <citation type="journal article" date="2019" name="Nat. Med.">
        <title>A library of human gut bacterial isolates paired with longitudinal multiomics data enables mechanistic microbiome research.</title>
        <authorList>
            <person name="Poyet M."/>
            <person name="Groussin M."/>
            <person name="Gibbons S.M."/>
            <person name="Avila-Pacheco J."/>
            <person name="Jiang X."/>
            <person name="Kearney S.M."/>
            <person name="Perrotta A.R."/>
            <person name="Berdy B."/>
            <person name="Zhao S."/>
            <person name="Lieberman T.D."/>
            <person name="Swanson P.K."/>
            <person name="Smith M."/>
            <person name="Roesemann S."/>
            <person name="Alexander J.E."/>
            <person name="Rich S.A."/>
            <person name="Livny J."/>
            <person name="Vlamakis H."/>
            <person name="Clish C."/>
            <person name="Bullock K."/>
            <person name="Deik A."/>
            <person name="Scott J."/>
            <person name="Pierce K.A."/>
            <person name="Xavier R.J."/>
            <person name="Alm E.J."/>
        </authorList>
    </citation>
    <scope>NUCLEOTIDE SEQUENCE [LARGE SCALE GENOMIC DNA]</scope>
    <source>
        <strain evidence="1 4">BIOML-A2</strain>
    </source>
</reference>
<comment type="caution">
    <text evidence="2">The sequence shown here is derived from an EMBL/GenBank/DDBJ whole genome shotgun (WGS) entry which is preliminary data.</text>
</comment>
<evidence type="ECO:0000313" key="3">
    <source>
        <dbReference type="Proteomes" id="UP000184089"/>
    </source>
</evidence>
<dbReference type="RefSeq" id="WP_021661324.1">
    <property type="nucleotide sequence ID" value="NZ_FQVY01000004.1"/>
</dbReference>
<evidence type="ECO:0000313" key="2">
    <source>
        <dbReference type="EMBL" id="SHG49726.1"/>
    </source>
</evidence>
<gene>
    <name evidence="1" type="ORF">GT747_08505</name>
    <name evidence="2" type="ORF">SAMN05444424_2568</name>
</gene>
<accession>A0AAQ1MF39</accession>
<dbReference type="Proteomes" id="UP000474718">
    <property type="component" value="Unassembled WGS sequence"/>
</dbReference>
<sequence length="180" mass="20213">MSYFPLSGAFRMVPTDTYTIVRGCAGCGGKSTYRCADRFRVNANGKRLDVWLIYRCERCKHTYNLPVYSRALRDALSAEEYRALLANDPAAVARVGRDRALFLRCGAQLGGELPYRLSRLPDRVGEEGLWVQNPGRIRVRPDKLLSQCLEIPRARAKALLKGGEVVAEATEDGWRFTSAR</sequence>
<dbReference type="EMBL" id="FQVY01000004">
    <property type="protein sequence ID" value="SHG49726.1"/>
    <property type="molecule type" value="Genomic_DNA"/>
</dbReference>
<dbReference type="AlphaFoldDB" id="A0AAQ1MF39"/>
<protein>
    <submittedName>
        <fullName evidence="1">DUF1062 domain-containing protein</fullName>
    </submittedName>
</protein>
<dbReference type="EMBL" id="WWVX01000005">
    <property type="protein sequence ID" value="MZL69793.1"/>
    <property type="molecule type" value="Genomic_DNA"/>
</dbReference>
<keyword evidence="4" id="KW-1185">Reference proteome</keyword>
<evidence type="ECO:0000313" key="1">
    <source>
        <dbReference type="EMBL" id="MZL69793.1"/>
    </source>
</evidence>
<reference evidence="2" key="2">
    <citation type="submission" date="2016-11" db="EMBL/GenBank/DDBJ databases">
        <authorList>
            <person name="Varghese N."/>
            <person name="Submissions S."/>
        </authorList>
    </citation>
    <scope>NUCLEOTIDE SEQUENCE</scope>
    <source>
        <strain evidence="2">DSM 4029</strain>
    </source>
</reference>
<organism evidence="2 3">
    <name type="scientific">Bittarella massiliensis</name>
    <name type="common">ex Durand et al. 2017</name>
    <dbReference type="NCBI Taxonomy" id="1720313"/>
    <lineage>
        <taxon>Bacteria</taxon>
        <taxon>Bacillati</taxon>
        <taxon>Bacillota</taxon>
        <taxon>Clostridia</taxon>
        <taxon>Eubacteriales</taxon>
        <taxon>Oscillospiraceae</taxon>
        <taxon>Bittarella (ex Durand et al. 2017)</taxon>
    </lineage>
</organism>
<evidence type="ECO:0000313" key="4">
    <source>
        <dbReference type="Proteomes" id="UP000474718"/>
    </source>
</evidence>
<dbReference type="InterPro" id="IPR009412">
    <property type="entry name" value="DUF1062"/>
</dbReference>